<evidence type="ECO:0000313" key="4">
    <source>
        <dbReference type="Proteomes" id="UP000030151"/>
    </source>
</evidence>
<dbReference type="HOGENOM" id="CLU_1960084_0_0_1"/>
<feature type="compositionally biased region" description="Polar residues" evidence="1">
    <location>
        <begin position="56"/>
        <end position="69"/>
    </location>
</feature>
<evidence type="ECO:0000313" key="3">
    <source>
        <dbReference type="EMBL" id="EXV01416.1"/>
    </source>
</evidence>
<keyword evidence="2" id="KW-0812">Transmembrane</keyword>
<dbReference type="eggNOG" id="ENOG502T4ZW">
    <property type="taxonomic scope" value="Eukaryota"/>
</dbReference>
<organism evidence="3 4">
    <name type="scientific">Metarhizium robertsii</name>
    <dbReference type="NCBI Taxonomy" id="568076"/>
    <lineage>
        <taxon>Eukaryota</taxon>
        <taxon>Fungi</taxon>
        <taxon>Dikarya</taxon>
        <taxon>Ascomycota</taxon>
        <taxon>Pezizomycotina</taxon>
        <taxon>Sordariomycetes</taxon>
        <taxon>Hypocreomycetidae</taxon>
        <taxon>Hypocreales</taxon>
        <taxon>Clavicipitaceae</taxon>
        <taxon>Metarhizium</taxon>
    </lineage>
</organism>
<evidence type="ECO:0000256" key="2">
    <source>
        <dbReference type="SAM" id="Phobius"/>
    </source>
</evidence>
<dbReference type="Proteomes" id="UP000030151">
    <property type="component" value="Unassembled WGS sequence"/>
</dbReference>
<proteinExistence type="predicted"/>
<comment type="caution">
    <text evidence="3">The sequence shown here is derived from an EMBL/GenBank/DDBJ whole genome shotgun (WGS) entry which is preliminary data.</text>
</comment>
<feature type="region of interest" description="Disordered" evidence="1">
    <location>
        <begin position="47"/>
        <end position="128"/>
    </location>
</feature>
<dbReference type="EMBL" id="JELW01000008">
    <property type="protein sequence ID" value="EXV01416.1"/>
    <property type="molecule type" value="Genomic_DNA"/>
</dbReference>
<accession>A0A014PT26</accession>
<dbReference type="AlphaFoldDB" id="A0A014PT26"/>
<name>A0A014PT26_9HYPO</name>
<gene>
    <name evidence="3" type="ORF">X797_005512</name>
</gene>
<reference evidence="3 4" key="1">
    <citation type="submission" date="2014-02" db="EMBL/GenBank/DDBJ databases">
        <title>The genome sequence of the entomopathogenic fungus Metarhizium robertsii ARSEF 2575.</title>
        <authorList>
            <person name="Giuliano Garisto Donzelli B."/>
            <person name="Roe B.A."/>
            <person name="Macmil S.L."/>
            <person name="Krasnoff S.B."/>
            <person name="Gibson D.M."/>
        </authorList>
    </citation>
    <scope>NUCLEOTIDE SEQUENCE [LARGE SCALE GENOMIC DNA]</scope>
    <source>
        <strain evidence="3 4">ARSEF 2575</strain>
    </source>
</reference>
<evidence type="ECO:0000256" key="1">
    <source>
        <dbReference type="SAM" id="MobiDB-lite"/>
    </source>
</evidence>
<keyword evidence="2" id="KW-1133">Transmembrane helix</keyword>
<dbReference type="OrthoDB" id="4940586at2759"/>
<keyword evidence="2" id="KW-0472">Membrane</keyword>
<protein>
    <submittedName>
        <fullName evidence="3">DUF1049 domain protein</fullName>
    </submittedName>
</protein>
<feature type="transmembrane region" description="Helical" evidence="2">
    <location>
        <begin position="16"/>
        <end position="45"/>
    </location>
</feature>
<sequence length="128" mass="13604">MALETISDLKNTSETVFFAIVLVIVSLFALGIVLTILGCITSAITGGLQKRRARKQNQTIPLQEMTPQNEPAGDGGEANGDSSDADSDDTPPPGYSIWRDEEEAAGGVGDRNGPTLAIRTPPGCYRRQ</sequence>